<dbReference type="AlphaFoldDB" id="A0A089QCG3"/>
<organism evidence="2 3">
    <name type="scientific">Ligilactobacillus salivarius</name>
    <dbReference type="NCBI Taxonomy" id="1624"/>
    <lineage>
        <taxon>Bacteria</taxon>
        <taxon>Bacillati</taxon>
        <taxon>Bacillota</taxon>
        <taxon>Bacilli</taxon>
        <taxon>Lactobacillales</taxon>
        <taxon>Lactobacillaceae</taxon>
        <taxon>Ligilactobacillus</taxon>
    </lineage>
</organism>
<keyword evidence="1" id="KW-1133">Transmembrane helix</keyword>
<gene>
    <name evidence="2" type="ORF">LSJ_1111c</name>
</gene>
<dbReference type="KEGG" id="lsj:LSJ_1111c"/>
<evidence type="ECO:0000313" key="2">
    <source>
        <dbReference type="EMBL" id="AIR10784.1"/>
    </source>
</evidence>
<reference evidence="2 3" key="1">
    <citation type="journal article" date="2014" name="BMC Genomics">
        <title>Unusual genome complexity in Lactobacillus salivarius JCM1046.</title>
        <authorList>
            <person name="Raftis E.J."/>
            <person name="Forde B.M."/>
            <person name="Claesson M.J."/>
            <person name="O'Toole P.W."/>
        </authorList>
    </citation>
    <scope>NUCLEOTIDE SEQUENCE [LARGE SCALE GENOMIC DNA]</scope>
    <source>
        <strain evidence="2 3">JCM1046</strain>
    </source>
</reference>
<name>A0A089QCG3_9LACO</name>
<feature type="transmembrane region" description="Helical" evidence="1">
    <location>
        <begin position="112"/>
        <end position="139"/>
    </location>
</feature>
<dbReference type="Proteomes" id="UP000029488">
    <property type="component" value="Chromosome"/>
</dbReference>
<feature type="transmembrane region" description="Helical" evidence="1">
    <location>
        <begin position="7"/>
        <end position="27"/>
    </location>
</feature>
<evidence type="ECO:0000256" key="1">
    <source>
        <dbReference type="SAM" id="Phobius"/>
    </source>
</evidence>
<dbReference type="EMBL" id="CP007646">
    <property type="protein sequence ID" value="AIR10784.1"/>
    <property type="molecule type" value="Genomic_DNA"/>
</dbReference>
<feature type="transmembrane region" description="Helical" evidence="1">
    <location>
        <begin position="39"/>
        <end position="56"/>
    </location>
</feature>
<evidence type="ECO:0000313" key="3">
    <source>
        <dbReference type="Proteomes" id="UP000029488"/>
    </source>
</evidence>
<dbReference type="RefSeq" id="WP_044005020.1">
    <property type="nucleotide sequence ID" value="NZ_CP007646.1"/>
</dbReference>
<sequence>MKTLKLYGVALLRVLAPFIVLMAIAVIMNTDSWKYLTEYFLVSNFFLFFPYIFLKYRNDKLKKMKYVDEIDDSKENEDEIKYRRRSNRREEKDWLETAEDRDNAFRESSTHYLIVLVYGFVKYTILLVGAPIIFLYYMLFKNDFEF</sequence>
<proteinExistence type="predicted"/>
<keyword evidence="1" id="KW-0812">Transmembrane</keyword>
<keyword evidence="1" id="KW-0472">Membrane</keyword>
<protein>
    <submittedName>
        <fullName evidence="2">Uncharacterized protein</fullName>
    </submittedName>
</protein>
<accession>A0A089QCG3</accession>